<dbReference type="GO" id="GO:0016020">
    <property type="term" value="C:membrane"/>
    <property type="evidence" value="ECO:0007669"/>
    <property type="project" value="UniProtKB-SubCell"/>
</dbReference>
<dbReference type="InterPro" id="IPR001138">
    <property type="entry name" value="Zn2Cys6_DnaBD"/>
</dbReference>
<feature type="domain" description="Zn(2)-C6 fungal-type" evidence="8">
    <location>
        <begin position="15"/>
        <end position="43"/>
    </location>
</feature>
<proteinExistence type="predicted"/>
<evidence type="ECO:0000256" key="6">
    <source>
        <dbReference type="SAM" id="MobiDB-lite"/>
    </source>
</evidence>
<dbReference type="Proteomes" id="UP000434172">
    <property type="component" value="Unassembled WGS sequence"/>
</dbReference>
<keyword evidence="2 7" id="KW-0812">Transmembrane</keyword>
<feature type="transmembrane region" description="Helical" evidence="7">
    <location>
        <begin position="719"/>
        <end position="740"/>
    </location>
</feature>
<feature type="compositionally biased region" description="Polar residues" evidence="6">
    <location>
        <begin position="74"/>
        <end position="89"/>
    </location>
</feature>
<dbReference type="PANTHER" id="PTHR31465">
    <property type="entry name" value="PROTEIN RTA1-RELATED"/>
    <property type="match status" value="1"/>
</dbReference>
<dbReference type="AlphaFoldDB" id="A0A8H3WH92"/>
<feature type="transmembrane region" description="Helical" evidence="7">
    <location>
        <begin position="562"/>
        <end position="582"/>
    </location>
</feature>
<evidence type="ECO:0000256" key="1">
    <source>
        <dbReference type="ARBA" id="ARBA00004141"/>
    </source>
</evidence>
<evidence type="ECO:0000256" key="4">
    <source>
        <dbReference type="ARBA" id="ARBA00023136"/>
    </source>
</evidence>
<dbReference type="CDD" id="cd00067">
    <property type="entry name" value="GAL4"/>
    <property type="match status" value="1"/>
</dbReference>
<evidence type="ECO:0000259" key="8">
    <source>
        <dbReference type="PROSITE" id="PS50048"/>
    </source>
</evidence>
<dbReference type="GO" id="GO:0000981">
    <property type="term" value="F:DNA-binding transcription factor activity, RNA polymerase II-specific"/>
    <property type="evidence" value="ECO:0007669"/>
    <property type="project" value="InterPro"/>
</dbReference>
<dbReference type="SMART" id="SM00066">
    <property type="entry name" value="GAL4"/>
    <property type="match status" value="1"/>
</dbReference>
<dbReference type="GO" id="GO:0008270">
    <property type="term" value="F:zinc ion binding"/>
    <property type="evidence" value="ECO:0007669"/>
    <property type="project" value="InterPro"/>
</dbReference>
<evidence type="ECO:0000313" key="10">
    <source>
        <dbReference type="Proteomes" id="UP000434172"/>
    </source>
</evidence>
<keyword evidence="4 7" id="KW-0472">Membrane</keyword>
<dbReference type="Pfam" id="PF04479">
    <property type="entry name" value="RTA1"/>
    <property type="match status" value="1"/>
</dbReference>
<feature type="transmembrane region" description="Helical" evidence="7">
    <location>
        <begin position="646"/>
        <end position="666"/>
    </location>
</feature>
<keyword evidence="3 7" id="KW-1133">Transmembrane helix</keyword>
<sequence length="869" mass="95485">MTNERKTRITRTRSGCLTCRKRHTKCDEGKPHCQTCIRPNIPCAGYQTGFKFQEDPQPVRLKARRQAKRGAPVNSRQSGTSASPGSLSATPEEELRAEGYDEKWLRAHFPSQLPRIFRDISQGVGCDSVAYRAAVYALAHVPVEFGSDAPNEKQLTALKFYHLSLQDIAKGFPVEDADHMALSLAILSVLSIVEMKLGTYLGGLTHAKQADALIADDMGSLSSSLTGRQVVAAWFPIKAWYSVQCVPWDNLARVLPSDALGQSWDLLRSSDDKSHELAALLVESRRLYALVSLHRLLKTTSSKDDISSWTDLYQTVVKKCSSGLSKSEEASCRTEVAGLRDMVDAWHDSIPLEDRPIYGATSRLKKQLASQPPGTRIEPLTFRSYRAAMNYARYAAAQALSSDEALDIVTGATSLPTAYRDEWNHIILQIIAGLEKVPCTGDDDNYLGLMWIVGQVVGLRCLDPSIISWIESHLELLASASHDWGSFMPKDLFGPLLALQRGLLEPRNMSATLSASTLVVTPSPTETTAAACISIAPDSNGHVPYGACQGFWPYVPSFEGNLALAILFGLSTLVHLVQAVMYKQRYCWVIIMAGVWETSAFVLRTLGAKNGRVLPFYIISSLTFMLAPLCKPSVSFTQETYGCEQILIAVFLGINAYAYMVGARIVHFSLPDRRVFRVKASYTTKLFVGADLVCFGVQGAGGSMLSGQGSASTMQTGKVLYTAGCIVQLIFIAIFTAVVVQLHVKIRKNPPSAWNANSLQLIWVIFIVLVLIFVRLIFRLVEFGPGGMNETIMTAEVYAICLDAVPMAVALAILNVFHPGRMLSQTAFDRVIMEESEMGNIPRRQGRYKELEQADRNGSVSPLPKGCFP</sequence>
<feature type="region of interest" description="Disordered" evidence="6">
    <location>
        <begin position="62"/>
        <end position="93"/>
    </location>
</feature>
<dbReference type="InterPro" id="IPR007568">
    <property type="entry name" value="RTA1"/>
</dbReference>
<dbReference type="EMBL" id="WOWK01000034">
    <property type="protein sequence ID" value="KAF0325782.1"/>
    <property type="molecule type" value="Genomic_DNA"/>
</dbReference>
<name>A0A8H3WH92_9PEZI</name>
<evidence type="ECO:0000256" key="2">
    <source>
        <dbReference type="ARBA" id="ARBA00022692"/>
    </source>
</evidence>
<dbReference type="SUPFAM" id="SSF57701">
    <property type="entry name" value="Zn2/Cys6 DNA-binding domain"/>
    <property type="match status" value="1"/>
</dbReference>
<dbReference type="Pfam" id="PF00172">
    <property type="entry name" value="Zn_clus"/>
    <property type="match status" value="1"/>
</dbReference>
<dbReference type="OrthoDB" id="4830956at2759"/>
<dbReference type="PANTHER" id="PTHR31465:SF15">
    <property type="entry name" value="LIPID TRANSPORTER ATNI-RELATED"/>
    <property type="match status" value="1"/>
</dbReference>
<feature type="transmembrane region" description="Helical" evidence="7">
    <location>
        <begin position="761"/>
        <end position="777"/>
    </location>
</feature>
<feature type="transmembrane region" description="Helical" evidence="7">
    <location>
        <begin position="686"/>
        <end position="707"/>
    </location>
</feature>
<accession>A0A8H3WH92</accession>
<reference evidence="9 10" key="1">
    <citation type="submission" date="2019-12" db="EMBL/GenBank/DDBJ databases">
        <title>A genome sequence resource for the geographically widespread anthracnose pathogen Colletotrichum asianum.</title>
        <authorList>
            <person name="Meng Y."/>
        </authorList>
    </citation>
    <scope>NUCLEOTIDE SEQUENCE [LARGE SCALE GENOMIC DNA]</scope>
    <source>
        <strain evidence="9 10">ICMP 18580</strain>
    </source>
</reference>
<protein>
    <recommendedName>
        <fullName evidence="8">Zn(2)-C6 fungal-type domain-containing protein</fullName>
    </recommendedName>
</protein>
<gene>
    <name evidence="9" type="ORF">GQ607_006914</name>
</gene>
<keyword evidence="10" id="KW-1185">Reference proteome</keyword>
<feature type="transmembrane region" description="Helical" evidence="7">
    <location>
        <begin position="614"/>
        <end position="634"/>
    </location>
</feature>
<organism evidence="9 10">
    <name type="scientific">Colletotrichum asianum</name>
    <dbReference type="NCBI Taxonomy" id="702518"/>
    <lineage>
        <taxon>Eukaryota</taxon>
        <taxon>Fungi</taxon>
        <taxon>Dikarya</taxon>
        <taxon>Ascomycota</taxon>
        <taxon>Pezizomycotina</taxon>
        <taxon>Sordariomycetes</taxon>
        <taxon>Hypocreomycetidae</taxon>
        <taxon>Glomerellales</taxon>
        <taxon>Glomerellaceae</taxon>
        <taxon>Colletotrichum</taxon>
        <taxon>Colletotrichum gloeosporioides species complex</taxon>
    </lineage>
</organism>
<feature type="transmembrane region" description="Helical" evidence="7">
    <location>
        <begin position="797"/>
        <end position="817"/>
    </location>
</feature>
<dbReference type="PROSITE" id="PS50048">
    <property type="entry name" value="ZN2_CY6_FUNGAL_2"/>
    <property type="match status" value="1"/>
</dbReference>
<evidence type="ECO:0000313" key="9">
    <source>
        <dbReference type="EMBL" id="KAF0325782.1"/>
    </source>
</evidence>
<evidence type="ECO:0000256" key="7">
    <source>
        <dbReference type="SAM" id="Phobius"/>
    </source>
</evidence>
<evidence type="ECO:0000256" key="5">
    <source>
        <dbReference type="ARBA" id="ARBA00023242"/>
    </source>
</evidence>
<keyword evidence="5" id="KW-0539">Nucleus</keyword>
<dbReference type="Gene3D" id="4.10.240.10">
    <property type="entry name" value="Zn(2)-C6 fungal-type DNA-binding domain"/>
    <property type="match status" value="1"/>
</dbReference>
<dbReference type="PROSITE" id="PS00463">
    <property type="entry name" value="ZN2_CY6_FUNGAL_1"/>
    <property type="match status" value="1"/>
</dbReference>
<evidence type="ECO:0000256" key="3">
    <source>
        <dbReference type="ARBA" id="ARBA00022989"/>
    </source>
</evidence>
<dbReference type="InterPro" id="IPR036864">
    <property type="entry name" value="Zn2-C6_fun-type_DNA-bd_sf"/>
</dbReference>
<comment type="subcellular location">
    <subcellularLocation>
        <location evidence="1">Membrane</location>
        <topology evidence="1">Multi-pass membrane protein</topology>
    </subcellularLocation>
</comment>
<comment type="caution">
    <text evidence="9">The sequence shown here is derived from an EMBL/GenBank/DDBJ whole genome shotgun (WGS) entry which is preliminary data.</text>
</comment>